<evidence type="ECO:0000313" key="3">
    <source>
        <dbReference type="EMBL" id="SMD95774.1"/>
    </source>
</evidence>
<dbReference type="Proteomes" id="UP000194422">
    <property type="component" value="Unassembled WGS sequence"/>
</dbReference>
<dbReference type="EMBL" id="FWYW01000066">
    <property type="protein sequence ID" value="SMD95774.1"/>
    <property type="molecule type" value="Genomic_DNA"/>
</dbReference>
<dbReference type="AlphaFoldDB" id="A0A7D8HBF3"/>
<keyword evidence="5" id="KW-1185">Reference proteome</keyword>
<protein>
    <submittedName>
        <fullName evidence="3">Uncharacterized protein</fullName>
    </submittedName>
</protein>
<dbReference type="RefSeq" id="WP_000443968.1">
    <property type="nucleotide sequence ID" value="NZ_CP040880.1"/>
</dbReference>
<gene>
    <name evidence="3" type="ORF">BACERE00174_02393</name>
    <name evidence="2" type="ORF">P6U22_11060</name>
</gene>
<dbReference type="Proteomes" id="UP001221338">
    <property type="component" value="Unassembled WGS sequence"/>
</dbReference>
<evidence type="ECO:0000313" key="2">
    <source>
        <dbReference type="EMBL" id="MDG0941736.1"/>
    </source>
</evidence>
<organism evidence="3 4">
    <name type="scientific">Bacillus paranthracis</name>
    <dbReference type="NCBI Taxonomy" id="2026186"/>
    <lineage>
        <taxon>Bacteria</taxon>
        <taxon>Bacillati</taxon>
        <taxon>Bacillota</taxon>
        <taxon>Bacilli</taxon>
        <taxon>Bacillales</taxon>
        <taxon>Bacillaceae</taxon>
        <taxon>Bacillus</taxon>
        <taxon>Bacillus cereus group</taxon>
    </lineage>
</organism>
<evidence type="ECO:0000256" key="1">
    <source>
        <dbReference type="SAM" id="Coils"/>
    </source>
</evidence>
<reference evidence="2 5" key="2">
    <citation type="submission" date="2023-03" db="EMBL/GenBank/DDBJ databases">
        <title>Genetic diversity of Bacillus cereus sensu lato isolates from Slovenia.</title>
        <authorList>
            <person name="Abdelli M."/>
        </authorList>
    </citation>
    <scope>NUCLEOTIDE SEQUENCE [LARGE SCALE GENOMIC DNA]</scope>
    <source>
        <strain evidence="2 5">SIBC61B</strain>
    </source>
</reference>
<evidence type="ECO:0000313" key="4">
    <source>
        <dbReference type="Proteomes" id="UP000194422"/>
    </source>
</evidence>
<proteinExistence type="predicted"/>
<accession>A0A7D8HBF3</accession>
<dbReference type="EMBL" id="JARPRV010000005">
    <property type="protein sequence ID" value="MDG0941736.1"/>
    <property type="molecule type" value="Genomic_DNA"/>
</dbReference>
<feature type="coiled-coil region" evidence="1">
    <location>
        <begin position="1"/>
        <end position="28"/>
    </location>
</feature>
<evidence type="ECO:0000313" key="5">
    <source>
        <dbReference type="Proteomes" id="UP001221338"/>
    </source>
</evidence>
<name>A0A7D8HBF3_9BACI</name>
<sequence length="124" mass="13675">MESITKIIAVLEKRVNDLQRDNDSLKQTLLHVSTTVEALGEKVSMLEKGLATKADITHVQQINKQSEIVKKINDSKSMGMDSKVWLSLDGKVTLESIVEQTTDGYKSSATNIKGVNKKEDSQNG</sequence>
<reference evidence="3 4" key="1">
    <citation type="submission" date="2017-04" db="EMBL/GenBank/DDBJ databases">
        <authorList>
            <person name="Criscuolo A."/>
        </authorList>
    </citation>
    <scope>NUCLEOTIDE SEQUENCE [LARGE SCALE GENOMIC DNA]</scope>
    <source>
        <strain evidence="3">16-00174</strain>
    </source>
</reference>
<comment type="caution">
    <text evidence="3">The sequence shown here is derived from an EMBL/GenBank/DDBJ whole genome shotgun (WGS) entry which is preliminary data.</text>
</comment>
<keyword evidence="1" id="KW-0175">Coiled coil</keyword>